<reference evidence="2 3" key="1">
    <citation type="submission" date="2019-09" db="EMBL/GenBank/DDBJ databases">
        <authorList>
            <person name="Criscuolo A."/>
        </authorList>
    </citation>
    <scope>NUCLEOTIDE SEQUENCE [LARGE SCALE GENOMIC DNA]</scope>
    <source>
        <strain evidence="3">3(2)</strain>
    </source>
</reference>
<keyword evidence="1" id="KW-0812">Transmembrane</keyword>
<organism evidence="2 3">
    <name type="scientific">Halomonas lysinitropha</name>
    <dbReference type="NCBI Taxonomy" id="2607506"/>
    <lineage>
        <taxon>Bacteria</taxon>
        <taxon>Pseudomonadati</taxon>
        <taxon>Pseudomonadota</taxon>
        <taxon>Gammaproteobacteria</taxon>
        <taxon>Oceanospirillales</taxon>
        <taxon>Halomonadaceae</taxon>
        <taxon>Halomonas</taxon>
    </lineage>
</organism>
<feature type="transmembrane region" description="Helical" evidence="1">
    <location>
        <begin position="91"/>
        <end position="110"/>
    </location>
</feature>
<dbReference type="Proteomes" id="UP000326725">
    <property type="component" value="Unassembled WGS sequence"/>
</dbReference>
<evidence type="ECO:0000313" key="3">
    <source>
        <dbReference type="Proteomes" id="UP000326725"/>
    </source>
</evidence>
<keyword evidence="3" id="KW-1185">Reference proteome</keyword>
<evidence type="ECO:0000256" key="1">
    <source>
        <dbReference type="SAM" id="Phobius"/>
    </source>
</evidence>
<name>A0A5K1HZM2_9GAMM</name>
<dbReference type="EMBL" id="CABVOU010000027">
    <property type="protein sequence ID" value="VVZ95044.1"/>
    <property type="molecule type" value="Genomic_DNA"/>
</dbReference>
<accession>A0A5K1HZM2</accession>
<dbReference type="AlphaFoldDB" id="A0A5K1HZM2"/>
<gene>
    <name evidence="2" type="ORF">HALO32_01108</name>
</gene>
<protein>
    <recommendedName>
        <fullName evidence="4">Anti-sigma factor</fullName>
    </recommendedName>
</protein>
<evidence type="ECO:0008006" key="4">
    <source>
        <dbReference type="Google" id="ProtNLM"/>
    </source>
</evidence>
<sequence>MNNDDERLALYVNDRLEGTQRQRMQDAIADDPELAREVELLRMVKQGWQQDQEAPPMELGLARLKRDIQQEQSLPEAPSPRNRGQRFWRGLALAACLVVAIQASLVVFTGSDDTQWELLSGSPEPDAPRLQVVFTPDTTIAQLQALLQPHAAHIVEGPGALGIYTLRLPGDSDAVSIRDQLLESALVEEANLP</sequence>
<evidence type="ECO:0000313" key="2">
    <source>
        <dbReference type="EMBL" id="VVZ95044.1"/>
    </source>
</evidence>
<keyword evidence="1" id="KW-1133">Transmembrane helix</keyword>
<keyword evidence="1" id="KW-0472">Membrane</keyword>
<proteinExistence type="predicted"/>
<dbReference type="RefSeq" id="WP_151442785.1">
    <property type="nucleotide sequence ID" value="NZ_CABVOU010000027.1"/>
</dbReference>